<comment type="caution">
    <text evidence="3">The sequence shown here is derived from an EMBL/GenBank/DDBJ whole genome shotgun (WGS) entry which is preliminary data.</text>
</comment>
<protein>
    <submittedName>
        <fullName evidence="3">Uncharacterized protein</fullName>
    </submittedName>
</protein>
<dbReference type="AlphaFoldDB" id="A0A3N1ZTM5"/>
<gene>
    <name evidence="3" type="ORF">EDD41_1399</name>
</gene>
<keyword evidence="2" id="KW-0472">Membrane</keyword>
<dbReference type="Proteomes" id="UP000275749">
    <property type="component" value="Unassembled WGS sequence"/>
</dbReference>
<feature type="transmembrane region" description="Helical" evidence="2">
    <location>
        <begin position="113"/>
        <end position="132"/>
    </location>
</feature>
<accession>A0A3N1ZTM5</accession>
<evidence type="ECO:0000313" key="3">
    <source>
        <dbReference type="EMBL" id="ROR54205.1"/>
    </source>
</evidence>
<keyword evidence="2" id="KW-0812">Transmembrane</keyword>
<evidence type="ECO:0000256" key="2">
    <source>
        <dbReference type="SAM" id="Phobius"/>
    </source>
</evidence>
<feature type="transmembrane region" description="Helical" evidence="2">
    <location>
        <begin position="6"/>
        <end position="23"/>
    </location>
</feature>
<dbReference type="EMBL" id="RKHG01000001">
    <property type="protein sequence ID" value="ROR54205.1"/>
    <property type="molecule type" value="Genomic_DNA"/>
</dbReference>
<feature type="transmembrane region" description="Helical" evidence="2">
    <location>
        <begin position="84"/>
        <end position="107"/>
    </location>
</feature>
<sequence>MTGLIFVVIALGWLAYLVPSFVARRDGVDLEAMDPLERFGETARIIAPSTAVVDSSVSTPLTRRAARAEIRDTARRAARRRRNVVLALAGLTAFTVAGAAFDAVIWWTPLVPAVLLVAFLVVARFSVVRLNAQLDARLAELETDWRDETISFEVPAGLRNLGVSNDSTELSIEISAPIEGLTGGLWGPIPVTVPTYVSKPMVPRTVRTIDLSAPAPVATSNAPVVAEAREQDQMTGNGDEQEQRRAVGE</sequence>
<evidence type="ECO:0000256" key="1">
    <source>
        <dbReference type="SAM" id="MobiDB-lite"/>
    </source>
</evidence>
<keyword evidence="2" id="KW-1133">Transmembrane helix</keyword>
<proteinExistence type="predicted"/>
<organism evidence="3 4">
    <name type="scientific">Luteococcus japonicus</name>
    <dbReference type="NCBI Taxonomy" id="33984"/>
    <lineage>
        <taxon>Bacteria</taxon>
        <taxon>Bacillati</taxon>
        <taxon>Actinomycetota</taxon>
        <taxon>Actinomycetes</taxon>
        <taxon>Propionibacteriales</taxon>
        <taxon>Propionibacteriaceae</taxon>
        <taxon>Luteococcus</taxon>
    </lineage>
</organism>
<dbReference type="RefSeq" id="WP_148060494.1">
    <property type="nucleotide sequence ID" value="NZ_RKHG01000001.1"/>
</dbReference>
<reference evidence="3 4" key="1">
    <citation type="submission" date="2018-11" db="EMBL/GenBank/DDBJ databases">
        <title>Sequencing the genomes of 1000 actinobacteria strains.</title>
        <authorList>
            <person name="Klenk H.-P."/>
        </authorList>
    </citation>
    <scope>NUCLEOTIDE SEQUENCE [LARGE SCALE GENOMIC DNA]</scope>
    <source>
        <strain evidence="3 4">DSM 10546</strain>
    </source>
</reference>
<evidence type="ECO:0000313" key="4">
    <source>
        <dbReference type="Proteomes" id="UP000275749"/>
    </source>
</evidence>
<name>A0A3N1ZTM5_9ACTN</name>
<feature type="region of interest" description="Disordered" evidence="1">
    <location>
        <begin position="220"/>
        <end position="249"/>
    </location>
</feature>